<organism evidence="2">
    <name type="scientific">uncultured bacterium BLR18</name>
    <dbReference type="NCBI Taxonomy" id="506518"/>
    <lineage>
        <taxon>Bacteria</taxon>
        <taxon>environmental samples</taxon>
    </lineage>
</organism>
<gene>
    <name evidence="2" type="ORF">AKSOIL_0302</name>
</gene>
<evidence type="ECO:0000256" key="1">
    <source>
        <dbReference type="SAM" id="SignalP"/>
    </source>
</evidence>
<dbReference type="SUPFAM" id="SSF49344">
    <property type="entry name" value="CBD9-like"/>
    <property type="match status" value="1"/>
</dbReference>
<keyword evidence="1" id="KW-0732">Signal</keyword>
<name>C0INN1_9BACT</name>
<feature type="signal peptide" evidence="1">
    <location>
        <begin position="1"/>
        <end position="31"/>
    </location>
</feature>
<proteinExistence type="predicted"/>
<sequence length="160" mass="17532">MPYIITSMPLLKRRPVVLLISAMFLGLPAQAAEPRAGIAASISRVPLALRIDGHMDEPAWAGAVENDRFYQFEPEDGAEAPSAYRTSVRVLIDGDALVFGIRAWHAAGEQPRGTLARRDKVDRDQDYIGVWIDPSGHGRSAQFVRVNVAGVMSDGIYRSD</sequence>
<dbReference type="Gene3D" id="2.60.40.1190">
    <property type="match status" value="1"/>
</dbReference>
<feature type="chain" id="PRO_5002897053" evidence="1">
    <location>
        <begin position="32"/>
        <end position="160"/>
    </location>
</feature>
<evidence type="ECO:0000313" key="2">
    <source>
        <dbReference type="EMBL" id="ACN58917.1"/>
    </source>
</evidence>
<dbReference type="EMBL" id="EU408355">
    <property type="protein sequence ID" value="ACN58917.1"/>
    <property type="molecule type" value="Genomic_DNA"/>
</dbReference>
<protein>
    <submittedName>
        <fullName evidence="2">Uncharacterized protein</fullName>
    </submittedName>
</protein>
<reference evidence="2" key="1">
    <citation type="journal article" date="2009" name="ISME J.">
        <title>Functional metagenomics reveals diverse beta-lactamases in a remote Alaskan soil.</title>
        <authorList>
            <person name="Allen H.K."/>
            <person name="Moe L.A."/>
            <person name="Rodbumrer J."/>
            <person name="Gaarder A."/>
            <person name="Handelsman J."/>
        </authorList>
    </citation>
    <scope>NUCLEOTIDE SEQUENCE</scope>
</reference>
<dbReference type="AlphaFoldDB" id="C0INN1"/>
<accession>C0INN1</accession>